<dbReference type="VEuPathDB" id="AmoebaDB:NAEGRDRAFT_57343"/>
<name>D2V732_NAEGR</name>
<evidence type="ECO:0000256" key="4">
    <source>
        <dbReference type="ARBA" id="ARBA00022737"/>
    </source>
</evidence>
<keyword evidence="3" id="KW-0853">WD repeat</keyword>
<dbReference type="PANTHER" id="PTHR12442:SF5">
    <property type="entry name" value="DYNEIN AXONEMAL INTERMEDIATE CHAIN 3"/>
    <property type="match status" value="1"/>
</dbReference>
<protein>
    <submittedName>
        <fullName evidence="6">Uncharacterized protein</fullName>
    </submittedName>
</protein>
<dbReference type="STRING" id="5762.D2V732"/>
<dbReference type="GO" id="GO:0045503">
    <property type="term" value="F:dynein light chain binding"/>
    <property type="evidence" value="ECO:0007669"/>
    <property type="project" value="TreeGrafter"/>
</dbReference>
<reference evidence="6 7" key="1">
    <citation type="journal article" date="2010" name="Cell">
        <title>The genome of Naegleria gruberi illuminates early eukaryotic versatility.</title>
        <authorList>
            <person name="Fritz-Laylin L.K."/>
            <person name="Prochnik S.E."/>
            <person name="Ginger M.L."/>
            <person name="Dacks J.B."/>
            <person name="Carpenter M.L."/>
            <person name="Field M.C."/>
            <person name="Kuo A."/>
            <person name="Paredez A."/>
            <person name="Chapman J."/>
            <person name="Pham J."/>
            <person name="Shu S."/>
            <person name="Neupane R."/>
            <person name="Cipriano M."/>
            <person name="Mancuso J."/>
            <person name="Tu H."/>
            <person name="Salamov A."/>
            <person name="Lindquist E."/>
            <person name="Shapiro H."/>
            <person name="Lucas S."/>
            <person name="Grigoriev I.V."/>
            <person name="Cande W.Z."/>
            <person name="Fulton C."/>
            <person name="Rokhsar D.S."/>
            <person name="Dawson S.C."/>
        </authorList>
    </citation>
    <scope>NUCLEOTIDE SEQUENCE [LARGE SCALE GENOMIC DNA]</scope>
    <source>
        <strain evidence="6 7">NEG-M</strain>
    </source>
</reference>
<evidence type="ECO:0000256" key="5">
    <source>
        <dbReference type="SAM" id="MobiDB-lite"/>
    </source>
</evidence>
<feature type="compositionally biased region" description="Polar residues" evidence="5">
    <location>
        <begin position="30"/>
        <end position="39"/>
    </location>
</feature>
<proteinExistence type="predicted"/>
<evidence type="ECO:0000256" key="3">
    <source>
        <dbReference type="ARBA" id="ARBA00022574"/>
    </source>
</evidence>
<dbReference type="InterPro" id="IPR015943">
    <property type="entry name" value="WD40/YVTN_repeat-like_dom_sf"/>
</dbReference>
<feature type="region of interest" description="Disordered" evidence="5">
    <location>
        <begin position="657"/>
        <end position="701"/>
    </location>
</feature>
<dbReference type="InterPro" id="IPR050687">
    <property type="entry name" value="Dynein_IC"/>
</dbReference>
<dbReference type="GeneID" id="8860418"/>
<evidence type="ECO:0000313" key="7">
    <source>
        <dbReference type="Proteomes" id="UP000006671"/>
    </source>
</evidence>
<dbReference type="SUPFAM" id="SSF50978">
    <property type="entry name" value="WD40 repeat-like"/>
    <property type="match status" value="1"/>
</dbReference>
<feature type="compositionally biased region" description="Polar residues" evidence="5">
    <location>
        <begin position="663"/>
        <end position="694"/>
    </location>
</feature>
<organism evidence="7">
    <name type="scientific">Naegleria gruberi</name>
    <name type="common">Amoeba</name>
    <dbReference type="NCBI Taxonomy" id="5762"/>
    <lineage>
        <taxon>Eukaryota</taxon>
        <taxon>Discoba</taxon>
        <taxon>Heterolobosea</taxon>
        <taxon>Tetramitia</taxon>
        <taxon>Eutetramitia</taxon>
        <taxon>Vahlkampfiidae</taxon>
        <taxon>Naegleria</taxon>
    </lineage>
</organism>
<dbReference type="GO" id="GO:0036156">
    <property type="term" value="C:inner dynein arm"/>
    <property type="evidence" value="ECO:0007669"/>
    <property type="project" value="TreeGrafter"/>
</dbReference>
<dbReference type="SMART" id="SM00320">
    <property type="entry name" value="WD40"/>
    <property type="match status" value="3"/>
</dbReference>
<dbReference type="InParanoid" id="D2V732"/>
<dbReference type="OrthoDB" id="366230at2759"/>
<comment type="subcellular location">
    <subcellularLocation>
        <location evidence="1">Cytoplasm</location>
    </subcellularLocation>
</comment>
<accession>D2V732</accession>
<dbReference type="GO" id="GO:0036159">
    <property type="term" value="P:inner dynein arm assembly"/>
    <property type="evidence" value="ECO:0007669"/>
    <property type="project" value="TreeGrafter"/>
</dbReference>
<keyword evidence="7" id="KW-1185">Reference proteome</keyword>
<feature type="compositionally biased region" description="Acidic residues" evidence="5">
    <location>
        <begin position="1"/>
        <end position="19"/>
    </location>
</feature>
<dbReference type="GO" id="GO:0060294">
    <property type="term" value="P:cilium movement involved in cell motility"/>
    <property type="evidence" value="ECO:0007669"/>
    <property type="project" value="TreeGrafter"/>
</dbReference>
<dbReference type="GO" id="GO:0045504">
    <property type="term" value="F:dynein heavy chain binding"/>
    <property type="evidence" value="ECO:0007669"/>
    <property type="project" value="TreeGrafter"/>
</dbReference>
<feature type="region of interest" description="Disordered" evidence="5">
    <location>
        <begin position="1"/>
        <end position="44"/>
    </location>
</feature>
<sequence length="717" mass="81807">MHVDDDMDVEPVEENNEDWNEGKNEENGSRPPTVTSVYSGKQKEERDTAAEIMAEKVQLLRPLTKMRFTRKFKHFGREIQNIEEDTNDSYRFFPPVKDPRYQPADQRLERDYGVQCGESLVESTAQTEWFRKVNHFSQVNISESVSQTDIQESMDSPAVEEFLKNVSELLFEALDQNTTIDIFKDDFVDLVIDDSFIGTKSESQFIEIQSFPHAMSKYRKIASLDWQPNNRAVIALSTIDIRDFSSRVLDLGKPTSSQVYIWSFQDPTYPSYILNAPNDVSAIQFNPAMPYILAGGMINGQILIWNIEKEEKEFEKIIIDMKGDEIEKPQIPTLEYSQISLTEMSHKSAVTGIQWITKGKEVRNNGTMAAINEEECYQFLTLGMDSQIILWDIRKEKKRLSVKKSERMKDAWIPFAVMPILQLDLTSELPTFALSVSMKNPYQLCCTTTEGEFITADWSPVEGEGANAETTFNSVNIANGIYGRSNGHLGLTHSISRSPFFDDILLTIGKATCKIWKVGCPDPIWTSCFKFNVSYSCGSWSPTRPGVLLLGRSDGFIEVWDFLDKSHDCSMVSHFSISQQNVPLTELKFRSGTGVGKLSFQFIAVGTQNGSLSVVEVPKNLIRPLPDEEKLVRNLFNREHEKVLYFKERWKIREKEGEEKKIQQLSEKSSDTASEIGTTTGSQHTQQNTNQESVQSEKKPMIDKVELKKKFLRLIQE</sequence>
<dbReference type="Proteomes" id="UP000006671">
    <property type="component" value="Unassembled WGS sequence"/>
</dbReference>
<dbReference type="OMA" id="TNEDIWT"/>
<dbReference type="eggNOG" id="KOG1587">
    <property type="taxonomic scope" value="Eukaryota"/>
</dbReference>
<dbReference type="AlphaFoldDB" id="D2V732"/>
<keyword evidence="4" id="KW-0677">Repeat</keyword>
<gene>
    <name evidence="6" type="ORF">NAEGRDRAFT_57343</name>
</gene>
<dbReference type="EMBL" id="GG738855">
    <property type="protein sequence ID" value="EFC47301.1"/>
    <property type="molecule type" value="Genomic_DNA"/>
</dbReference>
<dbReference type="PANTHER" id="PTHR12442">
    <property type="entry name" value="DYNEIN INTERMEDIATE CHAIN"/>
    <property type="match status" value="1"/>
</dbReference>
<dbReference type="InterPro" id="IPR036322">
    <property type="entry name" value="WD40_repeat_dom_sf"/>
</dbReference>
<dbReference type="KEGG" id="ngr:NAEGRDRAFT_57343"/>
<evidence type="ECO:0000256" key="2">
    <source>
        <dbReference type="ARBA" id="ARBA00022490"/>
    </source>
</evidence>
<keyword evidence="2" id="KW-0963">Cytoplasm</keyword>
<dbReference type="RefSeq" id="XP_002680045.1">
    <property type="nucleotide sequence ID" value="XM_002679999.1"/>
</dbReference>
<dbReference type="InterPro" id="IPR001680">
    <property type="entry name" value="WD40_rpt"/>
</dbReference>
<evidence type="ECO:0000313" key="6">
    <source>
        <dbReference type="EMBL" id="EFC47301.1"/>
    </source>
</evidence>
<dbReference type="Gene3D" id="2.130.10.10">
    <property type="entry name" value="YVTN repeat-like/Quinoprotein amine dehydrogenase"/>
    <property type="match status" value="2"/>
</dbReference>
<evidence type="ECO:0000256" key="1">
    <source>
        <dbReference type="ARBA" id="ARBA00004496"/>
    </source>
</evidence>